<proteinExistence type="predicted"/>
<comment type="catalytic activity">
    <reaction evidence="1">
        <text>ATP + protein L-histidine = ADP + protein N-phospho-L-histidine.</text>
        <dbReference type="EC" id="2.7.13.3"/>
    </reaction>
</comment>
<keyword evidence="13" id="KW-1185">Reference proteome</keyword>
<dbReference type="Proteomes" id="UP001597183">
    <property type="component" value="Unassembled WGS sequence"/>
</dbReference>
<keyword evidence="7" id="KW-0067">ATP-binding</keyword>
<dbReference type="InterPro" id="IPR055558">
    <property type="entry name" value="DUF7134"/>
</dbReference>
<evidence type="ECO:0000259" key="11">
    <source>
        <dbReference type="Pfam" id="PF23539"/>
    </source>
</evidence>
<dbReference type="Pfam" id="PF23539">
    <property type="entry name" value="DUF7134"/>
    <property type="match status" value="1"/>
</dbReference>
<evidence type="ECO:0000256" key="3">
    <source>
        <dbReference type="ARBA" id="ARBA00022553"/>
    </source>
</evidence>
<dbReference type="EMBL" id="JBHTMK010000064">
    <property type="protein sequence ID" value="MFD1373095.1"/>
    <property type="molecule type" value="Genomic_DNA"/>
</dbReference>
<dbReference type="SUPFAM" id="SSF55874">
    <property type="entry name" value="ATPase domain of HSP90 chaperone/DNA topoisomerase II/histidine kinase"/>
    <property type="match status" value="1"/>
</dbReference>
<accession>A0ABW4ASB7</accession>
<feature type="domain" description="DUF7134" evidence="11">
    <location>
        <begin position="2"/>
        <end position="160"/>
    </location>
</feature>
<keyword evidence="9" id="KW-1133">Transmembrane helix</keyword>
<keyword evidence="6 12" id="KW-0418">Kinase</keyword>
<dbReference type="Gene3D" id="3.30.565.10">
    <property type="entry name" value="Histidine kinase-like ATPase, C-terminal domain"/>
    <property type="match status" value="1"/>
</dbReference>
<gene>
    <name evidence="12" type="ORF">ACFQ5G_47865</name>
</gene>
<dbReference type="Gene3D" id="1.20.5.1930">
    <property type="match status" value="1"/>
</dbReference>
<dbReference type="PANTHER" id="PTHR24421:SF10">
    <property type="entry name" value="NITRATE_NITRITE SENSOR PROTEIN NARQ"/>
    <property type="match status" value="1"/>
</dbReference>
<evidence type="ECO:0000256" key="5">
    <source>
        <dbReference type="ARBA" id="ARBA00022741"/>
    </source>
</evidence>
<dbReference type="EC" id="2.7.13.3" evidence="2"/>
<dbReference type="RefSeq" id="WP_317796842.1">
    <property type="nucleotide sequence ID" value="NZ_AP028461.1"/>
</dbReference>
<keyword evidence="8" id="KW-0902">Two-component regulatory system</keyword>
<keyword evidence="5" id="KW-0547">Nucleotide-binding</keyword>
<name>A0ABW4ASB7_9ACTN</name>
<organism evidence="12 13">
    <name type="scientific">Actinoplanes sichuanensis</name>
    <dbReference type="NCBI Taxonomy" id="512349"/>
    <lineage>
        <taxon>Bacteria</taxon>
        <taxon>Bacillati</taxon>
        <taxon>Actinomycetota</taxon>
        <taxon>Actinomycetes</taxon>
        <taxon>Micromonosporales</taxon>
        <taxon>Micromonosporaceae</taxon>
        <taxon>Actinoplanes</taxon>
    </lineage>
</organism>
<dbReference type="GO" id="GO:0016301">
    <property type="term" value="F:kinase activity"/>
    <property type="evidence" value="ECO:0007669"/>
    <property type="project" value="UniProtKB-KW"/>
</dbReference>
<feature type="domain" description="Signal transduction histidine kinase subgroup 3 dimerisation and phosphoacceptor" evidence="10">
    <location>
        <begin position="178"/>
        <end position="242"/>
    </location>
</feature>
<dbReference type="PANTHER" id="PTHR24421">
    <property type="entry name" value="NITRATE/NITRITE SENSOR PROTEIN NARX-RELATED"/>
    <property type="match status" value="1"/>
</dbReference>
<comment type="caution">
    <text evidence="12">The sequence shown here is derived from an EMBL/GenBank/DDBJ whole genome shotgun (WGS) entry which is preliminary data.</text>
</comment>
<evidence type="ECO:0000256" key="9">
    <source>
        <dbReference type="SAM" id="Phobius"/>
    </source>
</evidence>
<feature type="transmembrane region" description="Helical" evidence="9">
    <location>
        <begin position="111"/>
        <end position="127"/>
    </location>
</feature>
<dbReference type="Pfam" id="PF07730">
    <property type="entry name" value="HisKA_3"/>
    <property type="match status" value="1"/>
</dbReference>
<dbReference type="InterPro" id="IPR036890">
    <property type="entry name" value="HATPase_C_sf"/>
</dbReference>
<feature type="transmembrane region" description="Helical" evidence="9">
    <location>
        <begin position="40"/>
        <end position="60"/>
    </location>
</feature>
<dbReference type="InterPro" id="IPR050482">
    <property type="entry name" value="Sensor_HK_TwoCompSys"/>
</dbReference>
<feature type="transmembrane region" description="Helical" evidence="9">
    <location>
        <begin position="139"/>
        <end position="158"/>
    </location>
</feature>
<keyword evidence="4" id="KW-0808">Transferase</keyword>
<keyword evidence="3" id="KW-0597">Phosphoprotein</keyword>
<evidence type="ECO:0000313" key="13">
    <source>
        <dbReference type="Proteomes" id="UP001597183"/>
    </source>
</evidence>
<feature type="transmembrane region" description="Helical" evidence="9">
    <location>
        <begin position="89"/>
        <end position="104"/>
    </location>
</feature>
<sequence length="389" mass="41257">MRWWRGLDPMIRDTAGAVLLVVAAFVPGIAELGLEIGELHLRPADRISLALLLIQAFALIPRRRWPALGLAVAAAAFAVHQLAGYPPTVTGLALLVALYSVGAHQERHRRPLAAVAVVAYAALAIALHQRGAAERVIDFGTFFAVLAACWAAGSWVRARQAEERRRRRESVGAAITAERARIARELHDVVTHHVTAMVVQSDTAGLLIGPQPDRAVEAVAAVSRSGREALGELRVLLGVLEKGLEPTETTESRLADLVDRMRRAGQPVDFAEEGGPGPDGGLGLAVHRVVQEGLTNAVKHARGRPTRVLVRHDGEGTAVEVVTAGTARGEVRAGRGLTGLRERIKIFGGTFDVGGDPEGDFTVRVWLPRDRAEAGAGASPSGETIGGVV</sequence>
<evidence type="ECO:0000256" key="6">
    <source>
        <dbReference type="ARBA" id="ARBA00022777"/>
    </source>
</evidence>
<evidence type="ECO:0000256" key="4">
    <source>
        <dbReference type="ARBA" id="ARBA00022679"/>
    </source>
</evidence>
<evidence type="ECO:0000256" key="2">
    <source>
        <dbReference type="ARBA" id="ARBA00012438"/>
    </source>
</evidence>
<keyword evidence="9" id="KW-0472">Membrane</keyword>
<evidence type="ECO:0000256" key="1">
    <source>
        <dbReference type="ARBA" id="ARBA00000085"/>
    </source>
</evidence>
<evidence type="ECO:0000256" key="8">
    <source>
        <dbReference type="ARBA" id="ARBA00023012"/>
    </source>
</evidence>
<dbReference type="InterPro" id="IPR011712">
    <property type="entry name" value="Sig_transdc_His_kin_sub3_dim/P"/>
</dbReference>
<keyword evidence="9" id="KW-0812">Transmembrane</keyword>
<reference evidence="13" key="1">
    <citation type="journal article" date="2019" name="Int. J. Syst. Evol. Microbiol.">
        <title>The Global Catalogue of Microorganisms (GCM) 10K type strain sequencing project: providing services to taxonomists for standard genome sequencing and annotation.</title>
        <authorList>
            <consortium name="The Broad Institute Genomics Platform"/>
            <consortium name="The Broad Institute Genome Sequencing Center for Infectious Disease"/>
            <person name="Wu L."/>
            <person name="Ma J."/>
        </authorList>
    </citation>
    <scope>NUCLEOTIDE SEQUENCE [LARGE SCALE GENOMIC DNA]</scope>
    <source>
        <strain evidence="13">CCM 7526</strain>
    </source>
</reference>
<evidence type="ECO:0000313" key="12">
    <source>
        <dbReference type="EMBL" id="MFD1373095.1"/>
    </source>
</evidence>
<evidence type="ECO:0000259" key="10">
    <source>
        <dbReference type="Pfam" id="PF07730"/>
    </source>
</evidence>
<evidence type="ECO:0000256" key="7">
    <source>
        <dbReference type="ARBA" id="ARBA00022840"/>
    </source>
</evidence>
<protein>
    <recommendedName>
        <fullName evidence="2">histidine kinase</fullName>
        <ecNumber evidence="2">2.7.13.3</ecNumber>
    </recommendedName>
</protein>
<dbReference type="CDD" id="cd16917">
    <property type="entry name" value="HATPase_UhpB-NarQ-NarX-like"/>
    <property type="match status" value="1"/>
</dbReference>